<feature type="transmembrane region" description="Helical" evidence="2">
    <location>
        <begin position="30"/>
        <end position="51"/>
    </location>
</feature>
<keyword evidence="2" id="KW-0812">Transmembrane</keyword>
<protein>
    <recommendedName>
        <fullName evidence="3">Matrix-remodeling-associated protein 7 helical domain-containing protein</fullName>
    </recommendedName>
</protein>
<evidence type="ECO:0000313" key="5">
    <source>
        <dbReference type="Proteomes" id="UP000283509"/>
    </source>
</evidence>
<dbReference type="Proteomes" id="UP000283509">
    <property type="component" value="Unassembled WGS sequence"/>
</dbReference>
<accession>A0A3R7NSE2</accession>
<dbReference type="PANTHER" id="PTHR21845:SF2">
    <property type="entry name" value="MATRIX-REMODELING-ASSOCIATED PROTEIN 7"/>
    <property type="match status" value="1"/>
</dbReference>
<dbReference type="OrthoDB" id="5983600at2759"/>
<dbReference type="PANTHER" id="PTHR21845">
    <property type="entry name" value="TRANSMEMBRANE ANCHOR PROTEIN 1"/>
    <property type="match status" value="1"/>
</dbReference>
<evidence type="ECO:0000256" key="2">
    <source>
        <dbReference type="SAM" id="Phobius"/>
    </source>
</evidence>
<dbReference type="InterPro" id="IPR026622">
    <property type="entry name" value="Mxra7"/>
</dbReference>
<organism evidence="4 5">
    <name type="scientific">Penaeus vannamei</name>
    <name type="common">Whiteleg shrimp</name>
    <name type="synonym">Litopenaeus vannamei</name>
    <dbReference type="NCBI Taxonomy" id="6689"/>
    <lineage>
        <taxon>Eukaryota</taxon>
        <taxon>Metazoa</taxon>
        <taxon>Ecdysozoa</taxon>
        <taxon>Arthropoda</taxon>
        <taxon>Crustacea</taxon>
        <taxon>Multicrustacea</taxon>
        <taxon>Malacostraca</taxon>
        <taxon>Eumalacostraca</taxon>
        <taxon>Eucarida</taxon>
        <taxon>Decapoda</taxon>
        <taxon>Dendrobranchiata</taxon>
        <taxon>Penaeoidea</taxon>
        <taxon>Penaeidae</taxon>
        <taxon>Penaeus</taxon>
    </lineage>
</organism>
<reference evidence="4 5" key="2">
    <citation type="submission" date="2019-01" db="EMBL/GenBank/DDBJ databases">
        <title>The decoding of complex shrimp genome reveals the adaptation for benthos swimmer, frequently molting mechanism and breeding impact on genome.</title>
        <authorList>
            <person name="Sun Y."/>
            <person name="Gao Y."/>
            <person name="Yu Y."/>
        </authorList>
    </citation>
    <scope>NUCLEOTIDE SEQUENCE [LARGE SCALE GENOMIC DNA]</scope>
    <source>
        <tissue evidence="4">Muscle</tissue>
    </source>
</reference>
<evidence type="ECO:0000256" key="1">
    <source>
        <dbReference type="SAM" id="MobiDB-lite"/>
    </source>
</evidence>
<feature type="domain" description="Matrix-remodeling-associated protein 7 helical" evidence="3">
    <location>
        <begin position="87"/>
        <end position="148"/>
    </location>
</feature>
<dbReference type="InterPro" id="IPR057534">
    <property type="entry name" value="MXRA7_helical"/>
</dbReference>
<proteinExistence type="predicted"/>
<evidence type="ECO:0000313" key="4">
    <source>
        <dbReference type="EMBL" id="ROT65503.1"/>
    </source>
</evidence>
<keyword evidence="2" id="KW-0472">Membrane</keyword>
<keyword evidence="2" id="KW-1133">Transmembrane helix</keyword>
<name>A0A3R7NSE2_PENVA</name>
<comment type="caution">
    <text evidence="4">The sequence shown here is derived from an EMBL/GenBank/DDBJ whole genome shotgun (WGS) entry which is preliminary data.</text>
</comment>
<sequence>MHHHPPSPYTTSPQTPHTTHPFPHHPITEAARSSCTAIIIVSWILPFNSSIRNRKTKIKIKIDEPEDDEQELQRLLDMAHHAPGDVKKAQRRALERNIETHMSDEQRQAEREAQSQQLAAIFKMMKEQEEKFGETTIDEIKDQMKLYCG</sequence>
<dbReference type="EMBL" id="QCYY01003081">
    <property type="protein sequence ID" value="ROT65503.1"/>
    <property type="molecule type" value="Genomic_DNA"/>
</dbReference>
<dbReference type="AlphaFoldDB" id="A0A3R7NSE2"/>
<reference evidence="4 5" key="1">
    <citation type="submission" date="2018-04" db="EMBL/GenBank/DDBJ databases">
        <authorList>
            <person name="Zhang X."/>
            <person name="Yuan J."/>
            <person name="Li F."/>
            <person name="Xiang J."/>
        </authorList>
    </citation>
    <scope>NUCLEOTIDE SEQUENCE [LARGE SCALE GENOMIC DNA]</scope>
    <source>
        <tissue evidence="4">Muscle</tissue>
    </source>
</reference>
<dbReference type="Pfam" id="PF25473">
    <property type="entry name" value="MXRA7_helical"/>
    <property type="match status" value="1"/>
</dbReference>
<feature type="region of interest" description="Disordered" evidence="1">
    <location>
        <begin position="1"/>
        <end position="27"/>
    </location>
</feature>
<gene>
    <name evidence="4" type="ORF">C7M84_016534</name>
</gene>
<evidence type="ECO:0000259" key="3">
    <source>
        <dbReference type="Pfam" id="PF25473"/>
    </source>
</evidence>
<keyword evidence="5" id="KW-1185">Reference proteome</keyword>
<feature type="compositionally biased region" description="Low complexity" evidence="1">
    <location>
        <begin position="9"/>
        <end position="21"/>
    </location>
</feature>